<feature type="transmembrane region" description="Helical" evidence="8">
    <location>
        <begin position="124"/>
        <end position="142"/>
    </location>
</feature>
<evidence type="ECO:0000256" key="5">
    <source>
        <dbReference type="ARBA" id="ARBA00022692"/>
    </source>
</evidence>
<feature type="transmembrane region" description="Helical" evidence="8">
    <location>
        <begin position="185"/>
        <end position="210"/>
    </location>
</feature>
<evidence type="ECO:0000256" key="4">
    <source>
        <dbReference type="ARBA" id="ARBA00022679"/>
    </source>
</evidence>
<sequence>MISKPMNRIFHKISFSQYVVIIMLLLMSFFFPFFFSAYTSPFYPGFHGADSAIFMTMGRAVVQGKLLYKEIFDIKGPLIFFINALGQFIYNGRFGTFLVQVMFMTGTVLGMYKTARLFISRMKSVAAVFLSLIVMTATYERGNLTEEYCLTFIFPSLFCACRYWKEGKKFHPSIYSLIYGLSMGLLLWTRINNGATVMAITFYIYLTIVFTGNMKLFVKNLLFFQIGLLMISVPIIVLFWMQGSLKEMFYGTFTFLFSYAQAGVLARPAWKWNMALYNISPAVGFLIVTLIYSRYMNRNLGKMLGFAILITIGSLLVGMNYPHYYMILTPLFLVALSMTLEIISKKQPERKKSAIAYIFALTGIALSVYQNFSPVKAYMIRMYYDKTKPIYLGSVKDYLELAEMIPMEDRDSVWGYNINPAWYYVADILPCFKYFINQEQHLLIDPQMKQEIVDMLSEHPPKWIAKNSSDEVPFIELRDLLEQNYTLVADLSLIRLYHRIGE</sequence>
<dbReference type="STRING" id="1678840.ATC1_13318"/>
<keyword evidence="2" id="KW-1003">Cell membrane</keyword>
<dbReference type="InterPro" id="IPR050297">
    <property type="entry name" value="LipidA_mod_glycosyltrf_83"/>
</dbReference>
<dbReference type="Proteomes" id="UP000053370">
    <property type="component" value="Unassembled WGS sequence"/>
</dbReference>
<keyword evidence="4 9" id="KW-0808">Transferase</keyword>
<proteinExistence type="predicted"/>
<gene>
    <name evidence="9" type="ORF">ATC1_13318</name>
</gene>
<evidence type="ECO:0000313" key="10">
    <source>
        <dbReference type="Proteomes" id="UP000053370"/>
    </source>
</evidence>
<name>A0A0S7BJ18_9CHLR</name>
<reference evidence="9" key="1">
    <citation type="journal article" date="2015" name="Genome Announc.">
        <title>Draft Genome Sequence of Anaerolineae Strain TC1, a Novel Isolate from a Methanogenic Wastewater Treatment System.</title>
        <authorList>
            <person name="Matsuura N."/>
            <person name="Tourlousse D.M."/>
            <person name="Sun L."/>
            <person name="Toyonaga M."/>
            <person name="Kuroda K."/>
            <person name="Ohashi A."/>
            <person name="Cruz R."/>
            <person name="Yamaguchi T."/>
            <person name="Sekiguchi Y."/>
        </authorList>
    </citation>
    <scope>NUCLEOTIDE SEQUENCE [LARGE SCALE GENOMIC DNA]</scope>
    <source>
        <strain evidence="9">TC1</strain>
    </source>
</reference>
<evidence type="ECO:0000256" key="7">
    <source>
        <dbReference type="ARBA" id="ARBA00023136"/>
    </source>
</evidence>
<dbReference type="AlphaFoldDB" id="A0A0S7BJ18"/>
<feature type="transmembrane region" description="Helical" evidence="8">
    <location>
        <begin position="15"/>
        <end position="35"/>
    </location>
</feature>
<feature type="transmembrane region" description="Helical" evidence="8">
    <location>
        <begin position="148"/>
        <end position="164"/>
    </location>
</feature>
<feature type="transmembrane region" description="Helical" evidence="8">
    <location>
        <begin position="324"/>
        <end position="343"/>
    </location>
</feature>
<dbReference type="GO" id="GO:0005886">
    <property type="term" value="C:plasma membrane"/>
    <property type="evidence" value="ECO:0007669"/>
    <property type="project" value="UniProtKB-SubCell"/>
</dbReference>
<comment type="subcellular location">
    <subcellularLocation>
        <location evidence="1">Cell membrane</location>
        <topology evidence="1">Multi-pass membrane protein</topology>
    </subcellularLocation>
</comment>
<evidence type="ECO:0000313" key="9">
    <source>
        <dbReference type="EMBL" id="GAP40346.1"/>
    </source>
</evidence>
<accession>A0A0S7BJ18</accession>
<keyword evidence="7 8" id="KW-0472">Membrane</keyword>
<keyword evidence="10" id="KW-1185">Reference proteome</keyword>
<dbReference type="GO" id="GO:0016763">
    <property type="term" value="F:pentosyltransferase activity"/>
    <property type="evidence" value="ECO:0007669"/>
    <property type="project" value="TreeGrafter"/>
</dbReference>
<keyword evidence="6 8" id="KW-1133">Transmembrane helix</keyword>
<feature type="transmembrane region" description="Helical" evidence="8">
    <location>
        <begin position="275"/>
        <end position="293"/>
    </location>
</feature>
<protein>
    <submittedName>
        <fullName evidence="9">Dolichyl-phosphate-mannose-protein mannosyltransferase</fullName>
    </submittedName>
</protein>
<dbReference type="PANTHER" id="PTHR33908">
    <property type="entry name" value="MANNOSYLTRANSFERASE YKCB-RELATED"/>
    <property type="match status" value="1"/>
</dbReference>
<evidence type="ECO:0000256" key="8">
    <source>
        <dbReference type="SAM" id="Phobius"/>
    </source>
</evidence>
<keyword evidence="5 8" id="KW-0812">Transmembrane</keyword>
<feature type="transmembrane region" description="Helical" evidence="8">
    <location>
        <begin position="222"/>
        <end position="241"/>
    </location>
</feature>
<evidence type="ECO:0000256" key="2">
    <source>
        <dbReference type="ARBA" id="ARBA00022475"/>
    </source>
</evidence>
<dbReference type="GO" id="GO:0009103">
    <property type="term" value="P:lipopolysaccharide biosynthetic process"/>
    <property type="evidence" value="ECO:0007669"/>
    <property type="project" value="UniProtKB-ARBA"/>
</dbReference>
<dbReference type="PANTHER" id="PTHR33908:SF11">
    <property type="entry name" value="MEMBRANE PROTEIN"/>
    <property type="match status" value="1"/>
</dbReference>
<organism evidence="9">
    <name type="scientific">Flexilinea flocculi</name>
    <dbReference type="NCBI Taxonomy" id="1678840"/>
    <lineage>
        <taxon>Bacteria</taxon>
        <taxon>Bacillati</taxon>
        <taxon>Chloroflexota</taxon>
        <taxon>Anaerolineae</taxon>
        <taxon>Anaerolineales</taxon>
        <taxon>Anaerolineaceae</taxon>
        <taxon>Flexilinea</taxon>
    </lineage>
</organism>
<dbReference type="EMBL" id="DF968181">
    <property type="protein sequence ID" value="GAP40346.1"/>
    <property type="molecule type" value="Genomic_DNA"/>
</dbReference>
<keyword evidence="3 9" id="KW-0328">Glycosyltransferase</keyword>
<evidence type="ECO:0000256" key="3">
    <source>
        <dbReference type="ARBA" id="ARBA00022676"/>
    </source>
</evidence>
<feature type="transmembrane region" description="Helical" evidence="8">
    <location>
        <begin position="96"/>
        <end position="112"/>
    </location>
</feature>
<feature type="transmembrane region" description="Helical" evidence="8">
    <location>
        <begin position="300"/>
        <end position="318"/>
    </location>
</feature>
<feature type="transmembrane region" description="Helical" evidence="8">
    <location>
        <begin position="355"/>
        <end position="372"/>
    </location>
</feature>
<evidence type="ECO:0000256" key="1">
    <source>
        <dbReference type="ARBA" id="ARBA00004651"/>
    </source>
</evidence>
<evidence type="ECO:0000256" key="6">
    <source>
        <dbReference type="ARBA" id="ARBA00022989"/>
    </source>
</evidence>